<feature type="domain" description="IclR-ED" evidence="5">
    <location>
        <begin position="72"/>
        <end position="254"/>
    </location>
</feature>
<dbReference type="InterPro" id="IPR029016">
    <property type="entry name" value="GAF-like_dom_sf"/>
</dbReference>
<name>A0AA97GTR4_9ACTN</name>
<dbReference type="AlphaFoldDB" id="A0AA97GTR4"/>
<dbReference type="PANTHER" id="PTHR30136">
    <property type="entry name" value="HELIX-TURN-HELIX TRANSCRIPTIONAL REGULATOR, ICLR FAMILY"/>
    <property type="match status" value="1"/>
</dbReference>
<dbReference type="GO" id="GO:0045892">
    <property type="term" value="P:negative regulation of DNA-templated transcription"/>
    <property type="evidence" value="ECO:0007669"/>
    <property type="project" value="TreeGrafter"/>
</dbReference>
<dbReference type="PROSITE" id="PS51078">
    <property type="entry name" value="ICLR_ED"/>
    <property type="match status" value="1"/>
</dbReference>
<accession>A0AA97GTR4</accession>
<dbReference type="RefSeq" id="WP_420041180.1">
    <property type="nucleotide sequence ID" value="NZ_CP128986.1"/>
</dbReference>
<evidence type="ECO:0000256" key="3">
    <source>
        <dbReference type="ARBA" id="ARBA00023163"/>
    </source>
</evidence>
<evidence type="ECO:0000259" key="4">
    <source>
        <dbReference type="PROSITE" id="PS51077"/>
    </source>
</evidence>
<dbReference type="GO" id="GO:0003677">
    <property type="term" value="F:DNA binding"/>
    <property type="evidence" value="ECO:0007669"/>
    <property type="project" value="UniProtKB-KW"/>
</dbReference>
<reference evidence="6" key="1">
    <citation type="submission" date="2023-06" db="EMBL/GenBank/DDBJ databases">
        <title>Gordonia sp. nov. and Pseudochrobactrum sp. nov., two species isolated from the burying beetle Nicrophorus vespilloides.</title>
        <authorList>
            <person name="Poehlein A."/>
            <person name="Guzman J."/>
            <person name="Daniel R."/>
            <person name="Vilcinskas A."/>
        </authorList>
    </citation>
    <scope>NUCLEOTIDE SEQUENCE</scope>
    <source>
        <strain evidence="6">MP11Mi</strain>
    </source>
</reference>
<dbReference type="PANTHER" id="PTHR30136:SF39">
    <property type="entry name" value="TRANSCRIPTIONAL REGULATORY PROTEIN"/>
    <property type="match status" value="1"/>
</dbReference>
<dbReference type="InterPro" id="IPR014757">
    <property type="entry name" value="Tscrpt_reg_IclR_C"/>
</dbReference>
<feature type="domain" description="HTH iclR-type" evidence="4">
    <location>
        <begin position="8"/>
        <end position="71"/>
    </location>
</feature>
<dbReference type="Gene3D" id="3.30.450.40">
    <property type="match status" value="1"/>
</dbReference>
<evidence type="ECO:0000256" key="1">
    <source>
        <dbReference type="ARBA" id="ARBA00023015"/>
    </source>
</evidence>
<dbReference type="Pfam" id="PF09339">
    <property type="entry name" value="HTH_IclR"/>
    <property type="match status" value="1"/>
</dbReference>
<dbReference type="SUPFAM" id="SSF46785">
    <property type="entry name" value="Winged helix' DNA-binding domain"/>
    <property type="match status" value="1"/>
</dbReference>
<organism evidence="6">
    <name type="scientific">Gordonia sp. MP11Mi</name>
    <dbReference type="NCBI Taxonomy" id="3022769"/>
    <lineage>
        <taxon>Bacteria</taxon>
        <taxon>Bacillati</taxon>
        <taxon>Actinomycetota</taxon>
        <taxon>Actinomycetes</taxon>
        <taxon>Mycobacteriales</taxon>
        <taxon>Gordoniaceae</taxon>
        <taxon>Gordonia</taxon>
    </lineage>
</organism>
<dbReference type="Gene3D" id="1.10.10.10">
    <property type="entry name" value="Winged helix-like DNA-binding domain superfamily/Winged helix DNA-binding domain"/>
    <property type="match status" value="1"/>
</dbReference>
<dbReference type="Pfam" id="PF01614">
    <property type="entry name" value="IclR_C"/>
    <property type="match status" value="1"/>
</dbReference>
<proteinExistence type="predicted"/>
<evidence type="ECO:0000313" key="6">
    <source>
        <dbReference type="EMBL" id="WOC11906.1"/>
    </source>
</evidence>
<keyword evidence="3" id="KW-0804">Transcription</keyword>
<dbReference type="InterPro" id="IPR036390">
    <property type="entry name" value="WH_DNA-bd_sf"/>
</dbReference>
<dbReference type="GO" id="GO:0003700">
    <property type="term" value="F:DNA-binding transcription factor activity"/>
    <property type="evidence" value="ECO:0007669"/>
    <property type="project" value="TreeGrafter"/>
</dbReference>
<keyword evidence="1" id="KW-0805">Transcription regulation</keyword>
<keyword evidence="2" id="KW-0238">DNA-binding</keyword>
<dbReference type="InterPro" id="IPR005471">
    <property type="entry name" value="Tscrpt_reg_IclR_N"/>
</dbReference>
<dbReference type="EMBL" id="CP128986">
    <property type="protein sequence ID" value="WOC11906.1"/>
    <property type="molecule type" value="Genomic_DNA"/>
</dbReference>
<gene>
    <name evidence="6" type="primary">kipR_1</name>
    <name evidence="6" type="ORF">MP11Mi_09860</name>
</gene>
<evidence type="ECO:0000259" key="5">
    <source>
        <dbReference type="PROSITE" id="PS51078"/>
    </source>
</evidence>
<dbReference type="InterPro" id="IPR050707">
    <property type="entry name" value="HTH_MetabolicPath_Reg"/>
</dbReference>
<sequence>MDTSRAGSDVVSRVSALLRALSDPNAGGATTSSLARAAGLPRATAHRLLTSLSAEGLVDRTPDTGLWVLGPELYVLGSIAASRYDIATTAVDILRELARSTGESAFLSARRGDETVVLASEEGTFPLRSHVLYPGKRLPLGIASAGLVLLAHLPDTEIDRYLERTDLEGEWGEGHSTQGVRGRIAETRVHGYSVNPALLVEGSWGIGAAVFDRAGRPEWALSLNGVQTRFSATRRPQLGEALLRAAHDLTKRVR</sequence>
<dbReference type="SMART" id="SM00346">
    <property type="entry name" value="HTH_ICLR"/>
    <property type="match status" value="1"/>
</dbReference>
<dbReference type="SUPFAM" id="SSF55781">
    <property type="entry name" value="GAF domain-like"/>
    <property type="match status" value="1"/>
</dbReference>
<evidence type="ECO:0000256" key="2">
    <source>
        <dbReference type="ARBA" id="ARBA00023125"/>
    </source>
</evidence>
<dbReference type="PROSITE" id="PS51077">
    <property type="entry name" value="HTH_ICLR"/>
    <property type="match status" value="1"/>
</dbReference>
<dbReference type="InterPro" id="IPR036388">
    <property type="entry name" value="WH-like_DNA-bd_sf"/>
</dbReference>
<protein>
    <submittedName>
        <fullName evidence="6">HTH-type transcriptional regulator KipR</fullName>
    </submittedName>
</protein>